<dbReference type="Proteomes" id="UP000182347">
    <property type="component" value="Unassembled WGS sequence"/>
</dbReference>
<accession>A0A1G9W6Z2</accession>
<dbReference type="RefSeq" id="WP_175486835.1">
    <property type="nucleotide sequence ID" value="NZ_FNHF01000005.1"/>
</dbReference>
<dbReference type="AlphaFoldDB" id="A0A1G9W6Z2"/>
<dbReference type="EMBL" id="FNHF01000005">
    <property type="protein sequence ID" value="SDM79996.1"/>
    <property type="molecule type" value="Genomic_DNA"/>
</dbReference>
<evidence type="ECO:0000313" key="1">
    <source>
        <dbReference type="EMBL" id="SDM79996.1"/>
    </source>
</evidence>
<dbReference type="STRING" id="482461.SAMN05216244_3443"/>
<keyword evidence="2" id="KW-1185">Reference proteome</keyword>
<reference evidence="2" key="1">
    <citation type="submission" date="2016-10" db="EMBL/GenBank/DDBJ databases">
        <authorList>
            <person name="Varghese N."/>
            <person name="Submissions S."/>
        </authorList>
    </citation>
    <scope>NUCLEOTIDE SEQUENCE [LARGE SCALE GENOMIC DNA]</scope>
    <source>
        <strain evidence="2">CGMCC 1.6199</strain>
    </source>
</reference>
<evidence type="ECO:0000313" key="2">
    <source>
        <dbReference type="Proteomes" id="UP000182347"/>
    </source>
</evidence>
<proteinExistence type="predicted"/>
<gene>
    <name evidence="1" type="ORF">SAMN05216244_3443</name>
</gene>
<sequence length="48" mass="5532">MARYEPKSLLIRRSALKWEERPAFFGKQSLKWKDADALVSVSLSFFAG</sequence>
<protein>
    <submittedName>
        <fullName evidence="1">Uncharacterized protein</fullName>
    </submittedName>
</protein>
<name>A0A1G9W6Z2_9BACI</name>
<organism evidence="1 2">
    <name type="scientific">Sediminibacillus halophilus</name>
    <dbReference type="NCBI Taxonomy" id="482461"/>
    <lineage>
        <taxon>Bacteria</taxon>
        <taxon>Bacillati</taxon>
        <taxon>Bacillota</taxon>
        <taxon>Bacilli</taxon>
        <taxon>Bacillales</taxon>
        <taxon>Bacillaceae</taxon>
        <taxon>Sediminibacillus</taxon>
    </lineage>
</organism>